<evidence type="ECO:0000259" key="7">
    <source>
        <dbReference type="Pfam" id="PF00892"/>
    </source>
</evidence>
<gene>
    <name evidence="8" type="ORF">C8D82_107133</name>
</gene>
<evidence type="ECO:0000256" key="5">
    <source>
        <dbReference type="ARBA" id="ARBA00023136"/>
    </source>
</evidence>
<accession>A0A2U1B6W6</accession>
<dbReference type="InterPro" id="IPR050638">
    <property type="entry name" value="AA-Vitamin_Transporters"/>
</dbReference>
<dbReference type="InterPro" id="IPR037185">
    <property type="entry name" value="EmrE-like"/>
</dbReference>
<evidence type="ECO:0000313" key="9">
    <source>
        <dbReference type="Proteomes" id="UP000245959"/>
    </source>
</evidence>
<evidence type="ECO:0000256" key="6">
    <source>
        <dbReference type="SAM" id="Phobius"/>
    </source>
</evidence>
<organism evidence="8 9">
    <name type="scientific">Victivallis vadensis</name>
    <dbReference type="NCBI Taxonomy" id="172901"/>
    <lineage>
        <taxon>Bacteria</taxon>
        <taxon>Pseudomonadati</taxon>
        <taxon>Lentisphaerota</taxon>
        <taxon>Lentisphaeria</taxon>
        <taxon>Victivallales</taxon>
        <taxon>Victivallaceae</taxon>
        <taxon>Victivallis</taxon>
    </lineage>
</organism>
<dbReference type="EMBL" id="QEKH01000007">
    <property type="protein sequence ID" value="PVY44378.1"/>
    <property type="molecule type" value="Genomic_DNA"/>
</dbReference>
<dbReference type="GO" id="GO:0016020">
    <property type="term" value="C:membrane"/>
    <property type="evidence" value="ECO:0007669"/>
    <property type="project" value="UniProtKB-SubCell"/>
</dbReference>
<protein>
    <submittedName>
        <fullName evidence="8">Inner membrane transporter RhtA</fullName>
    </submittedName>
</protein>
<proteinExistence type="inferred from homology"/>
<feature type="transmembrane region" description="Helical" evidence="6">
    <location>
        <begin position="65"/>
        <end position="86"/>
    </location>
</feature>
<evidence type="ECO:0000256" key="1">
    <source>
        <dbReference type="ARBA" id="ARBA00004141"/>
    </source>
</evidence>
<feature type="transmembrane region" description="Helical" evidence="6">
    <location>
        <begin position="171"/>
        <end position="189"/>
    </location>
</feature>
<dbReference type="Proteomes" id="UP000245959">
    <property type="component" value="Unassembled WGS sequence"/>
</dbReference>
<dbReference type="PANTHER" id="PTHR32322">
    <property type="entry name" value="INNER MEMBRANE TRANSPORTER"/>
    <property type="match status" value="1"/>
</dbReference>
<sequence length="287" mass="30445">MKNKKNWAVPAVLLSMLSVQGGASIAKYLFPILGPAGTGTLRIGLAGILLAAVNRPQVHKFTRANWLFALAYGVSICFMNLLFYYGIRRIPLGLGVTVEFIGPLGLALLTSRKASDFLWALLAGAGIVLIVPWRGGSVDPVGLLFVFLAGLLWAAYIVIGGKITARMKSSDAVTTGMCIAFLFILPFGIFSGDLDALDLKLLLIGLGVGVFSNALPFSLDLFALKQVPAKTFSVLQSLQPAFGALSGLVFLGEILSVRQWIAILCVILASTGATMCSAPRKITSQPE</sequence>
<feature type="transmembrane region" description="Helical" evidence="6">
    <location>
        <begin position="141"/>
        <end position="159"/>
    </location>
</feature>
<evidence type="ECO:0000256" key="3">
    <source>
        <dbReference type="ARBA" id="ARBA00022692"/>
    </source>
</evidence>
<comment type="similarity">
    <text evidence="2">Belongs to the EamA transporter family.</text>
</comment>
<reference evidence="8 9" key="1">
    <citation type="submission" date="2018-04" db="EMBL/GenBank/DDBJ databases">
        <title>Genomic Encyclopedia of Type Strains, Phase IV (KMG-IV): sequencing the most valuable type-strain genomes for metagenomic binning, comparative biology and taxonomic classification.</title>
        <authorList>
            <person name="Goeker M."/>
        </authorList>
    </citation>
    <scope>NUCLEOTIDE SEQUENCE [LARGE SCALE GENOMIC DNA]</scope>
    <source>
        <strain evidence="8 9">DSM 14823</strain>
    </source>
</reference>
<dbReference type="InterPro" id="IPR000620">
    <property type="entry name" value="EamA_dom"/>
</dbReference>
<comment type="caution">
    <text evidence="8">The sequence shown here is derived from an EMBL/GenBank/DDBJ whole genome shotgun (WGS) entry which is preliminary data.</text>
</comment>
<feature type="domain" description="EamA" evidence="7">
    <location>
        <begin position="142"/>
        <end position="271"/>
    </location>
</feature>
<keyword evidence="9" id="KW-1185">Reference proteome</keyword>
<keyword evidence="3 6" id="KW-0812">Transmembrane</keyword>
<name>A0A2U1B6W6_9BACT</name>
<dbReference type="AlphaFoldDB" id="A0A2U1B6W6"/>
<evidence type="ECO:0000256" key="4">
    <source>
        <dbReference type="ARBA" id="ARBA00022989"/>
    </source>
</evidence>
<feature type="transmembrane region" description="Helical" evidence="6">
    <location>
        <begin position="201"/>
        <end position="222"/>
    </location>
</feature>
<comment type="subcellular location">
    <subcellularLocation>
        <location evidence="1">Membrane</location>
        <topology evidence="1">Multi-pass membrane protein</topology>
    </subcellularLocation>
</comment>
<keyword evidence="5 6" id="KW-0472">Membrane</keyword>
<dbReference type="PANTHER" id="PTHR32322:SF2">
    <property type="entry name" value="EAMA DOMAIN-CONTAINING PROTEIN"/>
    <property type="match status" value="1"/>
</dbReference>
<feature type="transmembrane region" description="Helical" evidence="6">
    <location>
        <begin position="32"/>
        <end position="53"/>
    </location>
</feature>
<feature type="transmembrane region" description="Helical" evidence="6">
    <location>
        <begin position="117"/>
        <end position="135"/>
    </location>
</feature>
<evidence type="ECO:0000313" key="8">
    <source>
        <dbReference type="EMBL" id="PVY44378.1"/>
    </source>
</evidence>
<dbReference type="SUPFAM" id="SSF103481">
    <property type="entry name" value="Multidrug resistance efflux transporter EmrE"/>
    <property type="match status" value="2"/>
</dbReference>
<keyword evidence="4 6" id="KW-1133">Transmembrane helix</keyword>
<evidence type="ECO:0000256" key="2">
    <source>
        <dbReference type="ARBA" id="ARBA00007362"/>
    </source>
</evidence>
<dbReference type="Pfam" id="PF00892">
    <property type="entry name" value="EamA"/>
    <property type="match status" value="1"/>
</dbReference>
<feature type="transmembrane region" description="Helical" evidence="6">
    <location>
        <begin position="92"/>
        <end position="110"/>
    </location>
</feature>